<sequence>MEDEQHLNDEERQQIHTKNEPNVQQEQLYPSAYKSLTNNFQILQSSTQQSPKNPPIIGPNYSGAKSSKRISLVEFASFRITNVNKFLSVYESLVCKDRCDGDLTVRNTSKKHILCS</sequence>
<keyword evidence="2" id="KW-1185">Reference proteome</keyword>
<protein>
    <submittedName>
        <fullName evidence="1">Uncharacterized protein</fullName>
    </submittedName>
</protein>
<accession>A0ACB9IKJ8</accession>
<reference evidence="1 2" key="2">
    <citation type="journal article" date="2022" name="Mol. Ecol. Resour.">
        <title>The genomes of chicory, endive, great burdock and yacon provide insights into Asteraceae paleo-polyploidization history and plant inulin production.</title>
        <authorList>
            <person name="Fan W."/>
            <person name="Wang S."/>
            <person name="Wang H."/>
            <person name="Wang A."/>
            <person name="Jiang F."/>
            <person name="Liu H."/>
            <person name="Zhao H."/>
            <person name="Xu D."/>
            <person name="Zhang Y."/>
        </authorList>
    </citation>
    <scope>NUCLEOTIDE SEQUENCE [LARGE SCALE GENOMIC DNA]</scope>
    <source>
        <strain evidence="2">cv. Yunnan</strain>
        <tissue evidence="1">Leaves</tissue>
    </source>
</reference>
<evidence type="ECO:0000313" key="2">
    <source>
        <dbReference type="Proteomes" id="UP001056120"/>
    </source>
</evidence>
<organism evidence="1 2">
    <name type="scientific">Smallanthus sonchifolius</name>
    <dbReference type="NCBI Taxonomy" id="185202"/>
    <lineage>
        <taxon>Eukaryota</taxon>
        <taxon>Viridiplantae</taxon>
        <taxon>Streptophyta</taxon>
        <taxon>Embryophyta</taxon>
        <taxon>Tracheophyta</taxon>
        <taxon>Spermatophyta</taxon>
        <taxon>Magnoliopsida</taxon>
        <taxon>eudicotyledons</taxon>
        <taxon>Gunneridae</taxon>
        <taxon>Pentapetalae</taxon>
        <taxon>asterids</taxon>
        <taxon>campanulids</taxon>
        <taxon>Asterales</taxon>
        <taxon>Asteraceae</taxon>
        <taxon>Asteroideae</taxon>
        <taxon>Heliantheae alliance</taxon>
        <taxon>Millerieae</taxon>
        <taxon>Smallanthus</taxon>
    </lineage>
</organism>
<gene>
    <name evidence="1" type="ORF">L1987_24497</name>
</gene>
<reference evidence="2" key="1">
    <citation type="journal article" date="2022" name="Mol. Ecol. Resour.">
        <title>The genomes of chicory, endive, great burdock and yacon provide insights into Asteraceae palaeo-polyploidization history and plant inulin production.</title>
        <authorList>
            <person name="Fan W."/>
            <person name="Wang S."/>
            <person name="Wang H."/>
            <person name="Wang A."/>
            <person name="Jiang F."/>
            <person name="Liu H."/>
            <person name="Zhao H."/>
            <person name="Xu D."/>
            <person name="Zhang Y."/>
        </authorList>
    </citation>
    <scope>NUCLEOTIDE SEQUENCE [LARGE SCALE GENOMIC DNA]</scope>
    <source>
        <strain evidence="2">cv. Yunnan</strain>
    </source>
</reference>
<proteinExistence type="predicted"/>
<dbReference type="EMBL" id="CM042025">
    <property type="protein sequence ID" value="KAI3808544.1"/>
    <property type="molecule type" value="Genomic_DNA"/>
</dbReference>
<name>A0ACB9IKJ8_9ASTR</name>
<comment type="caution">
    <text evidence="1">The sequence shown here is derived from an EMBL/GenBank/DDBJ whole genome shotgun (WGS) entry which is preliminary data.</text>
</comment>
<evidence type="ECO:0000313" key="1">
    <source>
        <dbReference type="EMBL" id="KAI3808544.1"/>
    </source>
</evidence>
<dbReference type="Proteomes" id="UP001056120">
    <property type="component" value="Linkage Group LG08"/>
</dbReference>